<evidence type="ECO:0000256" key="3">
    <source>
        <dbReference type="ARBA" id="ARBA00022801"/>
    </source>
</evidence>
<evidence type="ECO:0000256" key="2">
    <source>
        <dbReference type="ARBA" id="ARBA00012255"/>
    </source>
</evidence>
<feature type="binding site" evidence="12">
    <location>
        <position position="62"/>
    </location>
    <ligand>
        <name>Mg(2+)</name>
        <dbReference type="ChEBI" id="CHEBI:18420"/>
        <label>1</label>
    </ligand>
</feature>
<dbReference type="HOGENOM" id="CLU_024566_8_0_1"/>
<evidence type="ECO:0000256" key="4">
    <source>
        <dbReference type="ARBA" id="ARBA00041057"/>
    </source>
</evidence>
<dbReference type="OrthoDB" id="2021138at2759"/>
<dbReference type="OMA" id="PQPRWID"/>
<dbReference type="Proteomes" id="UP000008066">
    <property type="component" value="Unassembled WGS sequence"/>
</dbReference>
<dbReference type="Pfam" id="PF03747">
    <property type="entry name" value="ADP_ribosyl_GH"/>
    <property type="match status" value="1"/>
</dbReference>
<dbReference type="InterPro" id="IPR036705">
    <property type="entry name" value="Ribosyl_crysJ1_sf"/>
</dbReference>
<comment type="similarity">
    <text evidence="1">Belongs to the ADP-ribosylglycohydrolase family.</text>
</comment>
<feature type="binding site" evidence="12">
    <location>
        <position position="312"/>
    </location>
    <ligand>
        <name>Mg(2+)</name>
        <dbReference type="ChEBI" id="CHEBI:18420"/>
        <label>1</label>
    </ligand>
</feature>
<dbReference type="InterPro" id="IPR050792">
    <property type="entry name" value="ADP-ribosylglycohydrolase"/>
</dbReference>
<dbReference type="GO" id="GO:0046872">
    <property type="term" value="F:metal ion binding"/>
    <property type="evidence" value="ECO:0007669"/>
    <property type="project" value="UniProtKB-KW"/>
</dbReference>
<dbReference type="EMBL" id="GL988047">
    <property type="protein sequence ID" value="EGS17161.1"/>
    <property type="molecule type" value="Genomic_DNA"/>
</dbReference>
<evidence type="ECO:0000313" key="14">
    <source>
        <dbReference type="Proteomes" id="UP000008066"/>
    </source>
</evidence>
<dbReference type="KEGG" id="cthr:CTHT_0064750"/>
<evidence type="ECO:0000256" key="12">
    <source>
        <dbReference type="PIRSR" id="PIRSR605502-1"/>
    </source>
</evidence>
<keyword evidence="12" id="KW-0479">Metal-binding</keyword>
<keyword evidence="3" id="KW-0378">Hydrolase</keyword>
<dbReference type="EC" id="3.2.1.143" evidence="2"/>
<dbReference type="PANTHER" id="PTHR16222:SF24">
    <property type="entry name" value="ADP-RIBOSYLHYDROLASE ARH3"/>
    <property type="match status" value="1"/>
</dbReference>
<evidence type="ECO:0000256" key="8">
    <source>
        <dbReference type="ARBA" id="ARBA00042850"/>
    </source>
</evidence>
<evidence type="ECO:0000256" key="6">
    <source>
        <dbReference type="ARBA" id="ARBA00042471"/>
    </source>
</evidence>
<dbReference type="AlphaFoldDB" id="G0SG22"/>
<keyword evidence="12" id="KW-0460">Magnesium</keyword>
<feature type="binding site" evidence="12">
    <location>
        <position position="310"/>
    </location>
    <ligand>
        <name>Mg(2+)</name>
        <dbReference type="ChEBI" id="CHEBI:18420"/>
        <label>1</label>
    </ligand>
</feature>
<feature type="binding site" evidence="12">
    <location>
        <position position="64"/>
    </location>
    <ligand>
        <name>Mg(2+)</name>
        <dbReference type="ChEBI" id="CHEBI:18420"/>
        <label>1</label>
    </ligand>
</feature>
<name>G0SG22_CHATD</name>
<dbReference type="PANTHER" id="PTHR16222">
    <property type="entry name" value="ADP-RIBOSYLGLYCOHYDROLASE"/>
    <property type="match status" value="1"/>
</dbReference>
<accession>G0SG22</accession>
<evidence type="ECO:0000256" key="1">
    <source>
        <dbReference type="ARBA" id="ARBA00010702"/>
    </source>
</evidence>
<dbReference type="eggNOG" id="ENOG502SM6N">
    <property type="taxonomic scope" value="Eukaryota"/>
</dbReference>
<reference evidence="13 14" key="1">
    <citation type="journal article" date="2011" name="Cell">
        <title>Insight into structure and assembly of the nuclear pore complex by utilizing the genome of a eukaryotic thermophile.</title>
        <authorList>
            <person name="Amlacher S."/>
            <person name="Sarges P."/>
            <person name="Flemming D."/>
            <person name="van Noort V."/>
            <person name="Kunze R."/>
            <person name="Devos D.P."/>
            <person name="Arumugam M."/>
            <person name="Bork P."/>
            <person name="Hurt E."/>
        </authorList>
    </citation>
    <scope>NUCLEOTIDE SEQUENCE [LARGE SCALE GENOMIC DNA]</scope>
    <source>
        <strain evidence="14">DSM 1495 / CBS 144.50 / IMI 039719</strain>
    </source>
</reference>
<organism evidence="14">
    <name type="scientific">Chaetomium thermophilum (strain DSM 1495 / CBS 144.50 / IMI 039719)</name>
    <name type="common">Thermochaetoides thermophila</name>
    <dbReference type="NCBI Taxonomy" id="759272"/>
    <lineage>
        <taxon>Eukaryota</taxon>
        <taxon>Fungi</taxon>
        <taxon>Dikarya</taxon>
        <taxon>Ascomycota</taxon>
        <taxon>Pezizomycotina</taxon>
        <taxon>Sordariomycetes</taxon>
        <taxon>Sordariomycetidae</taxon>
        <taxon>Sordariales</taxon>
        <taxon>Chaetomiaceae</taxon>
        <taxon>Thermochaetoides</taxon>
    </lineage>
</organism>
<dbReference type="SUPFAM" id="SSF101478">
    <property type="entry name" value="ADP-ribosylglycohydrolase"/>
    <property type="match status" value="1"/>
</dbReference>
<sequence>MSTPSLTRRDRILGALLGVHAGDSLGATLEFQGWWNIHCMFPNGLRDIIGGGHFSWPAGHATDDTDLTRAVLLAYRDVARAKKKGKENDVVKIAAEYMLDWLDGRDWPGRAKGSRPCDVGGATVEGLERYRQTRDPAAAGAGEGRAGNGSLMRCIPTGLFQREWGSLWDESVAISAVTHDDLVCTFSCAVYNTVVAALVEGKSVEEAFQAGIGAVRYTERLAGKEEDPVFRLKKERAIKKVEQALVTGRTLIKVDDLARNGPDGAKNVKKALPLAAKGFVLESLTIAIAALFDERSLEEILVDVVRFGGDSDTNGAIAGGLLGARDGVDAIPVRWREKLQFREEFEKVVDEILSVE</sequence>
<proteinExistence type="inferred from homology"/>
<protein>
    <recommendedName>
        <fullName evidence="4">ADP-ribosylhydrolase ARH3</fullName>
        <ecNumber evidence="2">3.2.1.143</ecNumber>
    </recommendedName>
    <alternativeName>
        <fullName evidence="5">ADP-ribose glycohydrolase ARH3</fullName>
    </alternativeName>
    <alternativeName>
        <fullName evidence="6">ADP-ribosylhydrolase 3</fullName>
    </alternativeName>
    <alternativeName>
        <fullName evidence="9">O-acetyl-ADP-ribose deacetylase ARH3</fullName>
    </alternativeName>
    <alternativeName>
        <fullName evidence="10">Poly(ADP-ribose) glycohydrolase ARH3</fullName>
    </alternativeName>
    <alternativeName>
        <fullName evidence="8">[Protein ADP-ribosylarginine] hydrolase-like protein 2</fullName>
    </alternativeName>
    <alternativeName>
        <fullName evidence="7">[Protein ADP-ribosylserine] hydrolase</fullName>
    </alternativeName>
</protein>
<evidence type="ECO:0000256" key="9">
    <source>
        <dbReference type="ARBA" id="ARBA00043187"/>
    </source>
</evidence>
<evidence type="ECO:0000256" key="5">
    <source>
        <dbReference type="ARBA" id="ARBA00042398"/>
    </source>
</evidence>
<evidence type="ECO:0000256" key="7">
    <source>
        <dbReference type="ARBA" id="ARBA00042722"/>
    </source>
</evidence>
<gene>
    <name evidence="13" type="ORF">CTHT_0064750</name>
</gene>
<dbReference type="InterPro" id="IPR005502">
    <property type="entry name" value="Ribosyl_crysJ1"/>
</dbReference>
<comment type="cofactor">
    <cofactor evidence="12">
        <name>Mg(2+)</name>
        <dbReference type="ChEBI" id="CHEBI:18420"/>
    </cofactor>
    <text evidence="12">Binds 2 magnesium ions per subunit.</text>
</comment>
<dbReference type="GeneID" id="18260513"/>
<feature type="binding site" evidence="12">
    <location>
        <position position="313"/>
    </location>
    <ligand>
        <name>Mg(2+)</name>
        <dbReference type="ChEBI" id="CHEBI:18420"/>
        <label>1</label>
    </ligand>
</feature>
<evidence type="ECO:0000256" key="11">
    <source>
        <dbReference type="ARBA" id="ARBA00049015"/>
    </source>
</evidence>
<keyword evidence="14" id="KW-1185">Reference proteome</keyword>
<dbReference type="RefSeq" id="XP_006696779.1">
    <property type="nucleotide sequence ID" value="XM_006696716.1"/>
</dbReference>
<dbReference type="Gene3D" id="1.10.4080.10">
    <property type="entry name" value="ADP-ribosylation/Crystallin J1"/>
    <property type="match status" value="1"/>
</dbReference>
<dbReference type="GO" id="GO:0004649">
    <property type="term" value="F:poly(ADP-ribose) glycohydrolase activity"/>
    <property type="evidence" value="ECO:0007669"/>
    <property type="project" value="UniProtKB-EC"/>
</dbReference>
<comment type="catalytic activity">
    <reaction evidence="11">
        <text>alpha-NAD(+) + H2O = ADP-D-ribose + nicotinamide + H(+)</text>
        <dbReference type="Rhea" id="RHEA:68792"/>
        <dbReference type="ChEBI" id="CHEBI:15377"/>
        <dbReference type="ChEBI" id="CHEBI:15378"/>
        <dbReference type="ChEBI" id="CHEBI:17154"/>
        <dbReference type="ChEBI" id="CHEBI:57967"/>
        <dbReference type="ChEBI" id="CHEBI:77017"/>
    </reaction>
</comment>
<evidence type="ECO:0000313" key="13">
    <source>
        <dbReference type="EMBL" id="EGS17161.1"/>
    </source>
</evidence>
<feature type="binding site" evidence="12">
    <location>
        <position position="63"/>
    </location>
    <ligand>
        <name>Mg(2+)</name>
        <dbReference type="ChEBI" id="CHEBI:18420"/>
        <label>1</label>
    </ligand>
</feature>
<evidence type="ECO:0000256" key="10">
    <source>
        <dbReference type="ARBA" id="ARBA00043193"/>
    </source>
</evidence>